<keyword evidence="3" id="KW-0274">FAD</keyword>
<evidence type="ECO:0000259" key="6">
    <source>
        <dbReference type="Pfam" id="PF14759"/>
    </source>
</evidence>
<accession>A0ABR6U6J7</accession>
<dbReference type="SUPFAM" id="SSF55424">
    <property type="entry name" value="FAD/NAD-linked reductases, dimerisation (C-terminal) domain"/>
    <property type="match status" value="1"/>
</dbReference>
<proteinExistence type="predicted"/>
<evidence type="ECO:0000256" key="3">
    <source>
        <dbReference type="ARBA" id="ARBA00022827"/>
    </source>
</evidence>
<evidence type="ECO:0000256" key="1">
    <source>
        <dbReference type="ARBA" id="ARBA00001974"/>
    </source>
</evidence>
<feature type="domain" description="FAD/NAD(P)-binding" evidence="5">
    <location>
        <begin position="22"/>
        <end position="317"/>
    </location>
</feature>
<keyword evidence="8" id="KW-1185">Reference proteome</keyword>
<dbReference type="InterPro" id="IPR023753">
    <property type="entry name" value="FAD/NAD-binding_dom"/>
</dbReference>
<dbReference type="PANTHER" id="PTHR43557:SF2">
    <property type="entry name" value="RIESKE DOMAIN-CONTAINING PROTEIN-RELATED"/>
    <property type="match status" value="1"/>
</dbReference>
<sequence length="427" mass="44570">MTSPATPRGTAASASVPTPGHHVVIVGAGLSGLRTAERLRRLGHTGPLTLVGEEAHAAYDRPPLSKALLIQDEEPAAPPALRAAEKYAELDLDLRLGVRAEALVPGERSVVLGDGSRISYDQLVVATGSRARRVPAWEHHPNVHTLRTFEDCLALRADLRAARHLTVVGAGVLGGEVAAGGRALGLEVTLVEAQAAPLERVLGAELGAGVAQLHRDHGVDVRLGVAVERLGGDHRAERVVLGDGTVVETDVVVVAIGSVAETTWLAGSGVRRADGVLCNQYGATAVPGVHVVGDAAVMLHPGATTPLRLEHWTSAGDTAAVVAHNVLAAPEERKPLTEVPYFWSDQYDVKIQGLGLPSPEDRIDVVAGDVAEHSFLAVCSREGRVRAAFAMSMPAPLARCRKAVADGTALADLLAAAPWTPKKKVSA</sequence>
<comment type="caution">
    <text evidence="7">The sequence shown here is derived from an EMBL/GenBank/DDBJ whole genome shotgun (WGS) entry which is preliminary data.</text>
</comment>
<evidence type="ECO:0000313" key="8">
    <source>
        <dbReference type="Proteomes" id="UP000604001"/>
    </source>
</evidence>
<evidence type="ECO:0000256" key="4">
    <source>
        <dbReference type="ARBA" id="ARBA00023002"/>
    </source>
</evidence>
<protein>
    <submittedName>
        <fullName evidence="7">FAD-dependent oxidoreductase</fullName>
    </submittedName>
</protein>
<reference evidence="7 8" key="1">
    <citation type="submission" date="2020-08" db="EMBL/GenBank/DDBJ databases">
        <title>novel species in genus Nocardioides.</title>
        <authorList>
            <person name="Zhang G."/>
        </authorList>
    </citation>
    <scope>NUCLEOTIDE SEQUENCE [LARGE SCALE GENOMIC DNA]</scope>
    <source>
        <strain evidence="7 8">SC8A-24</strain>
    </source>
</reference>
<dbReference type="InterPro" id="IPR050446">
    <property type="entry name" value="FAD-oxidoreductase/Apoptosis"/>
</dbReference>
<dbReference type="Pfam" id="PF14759">
    <property type="entry name" value="Reductase_C"/>
    <property type="match status" value="1"/>
</dbReference>
<keyword evidence="2" id="KW-0285">Flavoprotein</keyword>
<dbReference type="PANTHER" id="PTHR43557">
    <property type="entry name" value="APOPTOSIS-INDUCING FACTOR 1"/>
    <property type="match status" value="1"/>
</dbReference>
<evidence type="ECO:0000259" key="5">
    <source>
        <dbReference type="Pfam" id="PF07992"/>
    </source>
</evidence>
<dbReference type="Gene3D" id="3.30.390.30">
    <property type="match status" value="1"/>
</dbReference>
<dbReference type="PRINTS" id="PR00411">
    <property type="entry name" value="PNDRDTASEI"/>
</dbReference>
<dbReference type="Gene3D" id="3.50.50.60">
    <property type="entry name" value="FAD/NAD(P)-binding domain"/>
    <property type="match status" value="2"/>
</dbReference>
<dbReference type="InterPro" id="IPR036188">
    <property type="entry name" value="FAD/NAD-bd_sf"/>
</dbReference>
<comment type="cofactor">
    <cofactor evidence="1">
        <name>FAD</name>
        <dbReference type="ChEBI" id="CHEBI:57692"/>
    </cofactor>
</comment>
<dbReference type="InterPro" id="IPR028202">
    <property type="entry name" value="Reductase_C"/>
</dbReference>
<dbReference type="SUPFAM" id="SSF51905">
    <property type="entry name" value="FAD/NAD(P)-binding domain"/>
    <property type="match status" value="2"/>
</dbReference>
<dbReference type="Pfam" id="PF07992">
    <property type="entry name" value="Pyr_redox_2"/>
    <property type="match status" value="1"/>
</dbReference>
<dbReference type="EMBL" id="JACMYC010000003">
    <property type="protein sequence ID" value="MBC2960059.1"/>
    <property type="molecule type" value="Genomic_DNA"/>
</dbReference>
<organism evidence="7 8">
    <name type="scientific">Nocardioides deserti</name>
    <dbReference type="NCBI Taxonomy" id="1588644"/>
    <lineage>
        <taxon>Bacteria</taxon>
        <taxon>Bacillati</taxon>
        <taxon>Actinomycetota</taxon>
        <taxon>Actinomycetes</taxon>
        <taxon>Propionibacteriales</taxon>
        <taxon>Nocardioidaceae</taxon>
        <taxon>Nocardioides</taxon>
    </lineage>
</organism>
<gene>
    <name evidence="7" type="ORF">H7344_07095</name>
</gene>
<dbReference type="InterPro" id="IPR016156">
    <property type="entry name" value="FAD/NAD-linked_Rdtase_dimer_sf"/>
</dbReference>
<keyword evidence="4" id="KW-0560">Oxidoreductase</keyword>
<dbReference type="PRINTS" id="PR00368">
    <property type="entry name" value="FADPNR"/>
</dbReference>
<dbReference type="Proteomes" id="UP000604001">
    <property type="component" value="Unassembled WGS sequence"/>
</dbReference>
<evidence type="ECO:0000256" key="2">
    <source>
        <dbReference type="ARBA" id="ARBA00022630"/>
    </source>
</evidence>
<feature type="domain" description="Reductase C-terminal" evidence="6">
    <location>
        <begin position="341"/>
        <end position="420"/>
    </location>
</feature>
<evidence type="ECO:0000313" key="7">
    <source>
        <dbReference type="EMBL" id="MBC2960059.1"/>
    </source>
</evidence>
<name>A0ABR6U6J7_9ACTN</name>